<dbReference type="EMBL" id="JAYDYQ010001088">
    <property type="protein sequence ID" value="KAK4489489.1"/>
    <property type="molecule type" value="Genomic_DNA"/>
</dbReference>
<comment type="subcellular location">
    <subcellularLocation>
        <location evidence="1">Nucleus</location>
    </subcellularLocation>
</comment>
<dbReference type="SUPFAM" id="SSF47459">
    <property type="entry name" value="HLH, helix-loop-helix DNA-binding domain"/>
    <property type="match status" value="1"/>
</dbReference>
<gene>
    <name evidence="6" type="ORF">RD792_005298</name>
</gene>
<feature type="domain" description="BHLH" evidence="5">
    <location>
        <begin position="84"/>
        <end position="113"/>
    </location>
</feature>
<evidence type="ECO:0000256" key="2">
    <source>
        <dbReference type="ARBA" id="ARBA00023015"/>
    </source>
</evidence>
<accession>A0ABR0DJR9</accession>
<dbReference type="InterPro" id="IPR036638">
    <property type="entry name" value="HLH_DNA-bd_sf"/>
</dbReference>
<dbReference type="InterPro" id="IPR011598">
    <property type="entry name" value="bHLH_dom"/>
</dbReference>
<evidence type="ECO:0000256" key="1">
    <source>
        <dbReference type="ARBA" id="ARBA00004123"/>
    </source>
</evidence>
<keyword evidence="3" id="KW-0804">Transcription</keyword>
<keyword evidence="7" id="KW-1185">Reference proteome</keyword>
<dbReference type="Proteomes" id="UP001291926">
    <property type="component" value="Unassembled WGS sequence"/>
</dbReference>
<comment type="caution">
    <text evidence="6">The sequence shown here is derived from an EMBL/GenBank/DDBJ whole genome shotgun (WGS) entry which is preliminary data.</text>
</comment>
<keyword evidence="4" id="KW-0539">Nucleus</keyword>
<evidence type="ECO:0000313" key="6">
    <source>
        <dbReference type="EMBL" id="KAK4489489.1"/>
    </source>
</evidence>
<keyword evidence="2" id="KW-0805">Transcription regulation</keyword>
<dbReference type="PANTHER" id="PTHR13935:SF165">
    <property type="entry name" value="BHLH DOMAIN-CONTAINING PROTEIN"/>
    <property type="match status" value="1"/>
</dbReference>
<dbReference type="PANTHER" id="PTHR13935">
    <property type="entry name" value="ACHAETE-SCUTE TRANSCRIPTION FACTOR-RELATED"/>
    <property type="match status" value="1"/>
</dbReference>
<sequence length="206" mass="23665">MFPFQPIDELDFGNPTSSIIFQEDNIFPADHHNLIVDHVFPPNNLMINFSSTSENTKRQQISETRSDLRESEIEIKKDEISIVKKVMHRDIERQRRQDMSKLYASLRSLLPLHKIKVLVHGGGGGGASGDGGAWWWRCCVRRWWCVVVLPDLGGGKMVVVGPWSWLPGLRAHAGGEDGAQTRWWWWCRRFGDEGEVKILYFSFSPM</sequence>
<organism evidence="6 7">
    <name type="scientific">Penstemon davidsonii</name>
    <dbReference type="NCBI Taxonomy" id="160366"/>
    <lineage>
        <taxon>Eukaryota</taxon>
        <taxon>Viridiplantae</taxon>
        <taxon>Streptophyta</taxon>
        <taxon>Embryophyta</taxon>
        <taxon>Tracheophyta</taxon>
        <taxon>Spermatophyta</taxon>
        <taxon>Magnoliopsida</taxon>
        <taxon>eudicotyledons</taxon>
        <taxon>Gunneridae</taxon>
        <taxon>Pentapetalae</taxon>
        <taxon>asterids</taxon>
        <taxon>lamiids</taxon>
        <taxon>Lamiales</taxon>
        <taxon>Plantaginaceae</taxon>
        <taxon>Cheloneae</taxon>
        <taxon>Penstemon</taxon>
    </lineage>
</organism>
<dbReference type="Pfam" id="PF00010">
    <property type="entry name" value="HLH"/>
    <property type="match status" value="1"/>
</dbReference>
<proteinExistence type="predicted"/>
<evidence type="ECO:0000259" key="5">
    <source>
        <dbReference type="Pfam" id="PF00010"/>
    </source>
</evidence>
<dbReference type="InterPro" id="IPR015660">
    <property type="entry name" value="MASH1/Ascl1a-like"/>
</dbReference>
<evidence type="ECO:0000313" key="7">
    <source>
        <dbReference type="Proteomes" id="UP001291926"/>
    </source>
</evidence>
<name>A0ABR0DJR9_9LAMI</name>
<evidence type="ECO:0000256" key="4">
    <source>
        <dbReference type="ARBA" id="ARBA00023242"/>
    </source>
</evidence>
<protein>
    <recommendedName>
        <fullName evidence="5">BHLH domain-containing protein</fullName>
    </recommendedName>
</protein>
<evidence type="ECO:0000256" key="3">
    <source>
        <dbReference type="ARBA" id="ARBA00023163"/>
    </source>
</evidence>
<reference evidence="6 7" key="1">
    <citation type="journal article" date="2023" name="bioRxiv">
        <title>Genome report: Whole genome sequence and annotation of Penstemon davidsonii.</title>
        <authorList>
            <person name="Ostevik K.L."/>
            <person name="Alabady M."/>
            <person name="Zhang M."/>
            <person name="Rausher M.D."/>
        </authorList>
    </citation>
    <scope>NUCLEOTIDE SEQUENCE [LARGE SCALE GENOMIC DNA]</scope>
    <source>
        <strain evidence="6">DNT005</strain>
        <tissue evidence="6">Whole leaf</tissue>
    </source>
</reference>